<name>A0A9D2PVG7_9MICO</name>
<proteinExistence type="predicted"/>
<reference evidence="1" key="1">
    <citation type="journal article" date="2021" name="PeerJ">
        <title>Extensive microbial diversity within the chicken gut microbiome revealed by metagenomics and culture.</title>
        <authorList>
            <person name="Gilroy R."/>
            <person name="Ravi A."/>
            <person name="Getino M."/>
            <person name="Pursley I."/>
            <person name="Horton D.L."/>
            <person name="Alikhan N.F."/>
            <person name="Baker D."/>
            <person name="Gharbi K."/>
            <person name="Hall N."/>
            <person name="Watson M."/>
            <person name="Adriaenssens E.M."/>
            <person name="Foster-Nyarko E."/>
            <person name="Jarju S."/>
            <person name="Secka A."/>
            <person name="Antonio M."/>
            <person name="Oren A."/>
            <person name="Chaudhuri R.R."/>
            <person name="La Ragione R."/>
            <person name="Hildebrand F."/>
            <person name="Pallen M.J."/>
        </authorList>
    </citation>
    <scope>NUCLEOTIDE SEQUENCE</scope>
    <source>
        <strain evidence="1">CHK130-7132</strain>
    </source>
</reference>
<gene>
    <name evidence="1" type="ORF">H9932_00120</name>
</gene>
<dbReference type="EMBL" id="DWWC01000003">
    <property type="protein sequence ID" value="HJC68073.1"/>
    <property type="molecule type" value="Genomic_DNA"/>
</dbReference>
<reference evidence="1" key="2">
    <citation type="submission" date="2021-04" db="EMBL/GenBank/DDBJ databases">
        <authorList>
            <person name="Gilroy R."/>
        </authorList>
    </citation>
    <scope>NUCLEOTIDE SEQUENCE</scope>
    <source>
        <strain evidence="1">CHK130-7132</strain>
    </source>
</reference>
<evidence type="ECO:0000313" key="2">
    <source>
        <dbReference type="Proteomes" id="UP000823854"/>
    </source>
</evidence>
<accession>A0A9D2PVG7</accession>
<dbReference type="Proteomes" id="UP000823854">
    <property type="component" value="Unassembled WGS sequence"/>
</dbReference>
<dbReference type="AlphaFoldDB" id="A0A9D2PVG7"/>
<protein>
    <submittedName>
        <fullName evidence="1">WXG100 family type VII secretion target</fullName>
    </submittedName>
</protein>
<dbReference type="SUPFAM" id="SSF140453">
    <property type="entry name" value="EsxAB dimer-like"/>
    <property type="match status" value="1"/>
</dbReference>
<dbReference type="InterPro" id="IPR036689">
    <property type="entry name" value="ESAT-6-like_sf"/>
</dbReference>
<evidence type="ECO:0000313" key="1">
    <source>
        <dbReference type="EMBL" id="HJC68073.1"/>
    </source>
</evidence>
<comment type="caution">
    <text evidence="1">The sequence shown here is derived from an EMBL/GenBank/DDBJ whole genome shotgun (WGS) entry which is preliminary data.</text>
</comment>
<dbReference type="Gene3D" id="1.10.287.1060">
    <property type="entry name" value="ESAT-6-like"/>
    <property type="match status" value="1"/>
</dbReference>
<sequence length="275" mass="28017">MDTAQGEDFAQLMAQRREDLAGRTEQLGSTIRSLGSAWIGPDADSFRDRWDALQNGPIDNALEQLMELARALSAEAQEQDVTSAADALSAFAEKFDDLFRFGDFSLRNLLPNPNDWEDWVGMGLSGLVDGVSGAYSGLAKFLTSPRTLATFMLVGGDDLVNSMRGAAGAASKFSKALGPVGAVVTSGFAAWDRWEQDSADPSLSTGERIGRAAVDGGANALGGGLGAWGGAAGGAALGTMICPGVGTVIGGAVGGILGGLGGSSAANGIVDWVLG</sequence>
<organism evidence="1 2">
    <name type="scientific">Candidatus Brachybacterium intestinipullorum</name>
    <dbReference type="NCBI Taxonomy" id="2838512"/>
    <lineage>
        <taxon>Bacteria</taxon>
        <taxon>Bacillati</taxon>
        <taxon>Actinomycetota</taxon>
        <taxon>Actinomycetes</taxon>
        <taxon>Micrococcales</taxon>
        <taxon>Dermabacteraceae</taxon>
        <taxon>Brachybacterium</taxon>
    </lineage>
</organism>